<protein>
    <submittedName>
        <fullName evidence="4">Zinc-binding protein</fullName>
    </submittedName>
</protein>
<keyword evidence="3" id="KW-0732">Signal</keyword>
<dbReference type="SUPFAM" id="SSF55486">
    <property type="entry name" value="Metalloproteases ('zincins'), catalytic domain"/>
    <property type="match status" value="1"/>
</dbReference>
<dbReference type="GeneID" id="92761282"/>
<feature type="transmembrane region" description="Helical" evidence="2">
    <location>
        <begin position="769"/>
        <end position="791"/>
    </location>
</feature>
<dbReference type="OrthoDB" id="369088at2"/>
<dbReference type="EMBL" id="CP066007">
    <property type="protein sequence ID" value="QQB46937.1"/>
    <property type="molecule type" value="Genomic_DNA"/>
</dbReference>
<dbReference type="Proteomes" id="UP000596145">
    <property type="component" value="Chromosome"/>
</dbReference>
<proteinExistence type="predicted"/>
<evidence type="ECO:0000313" key="5">
    <source>
        <dbReference type="Proteomes" id="UP000596145"/>
    </source>
</evidence>
<feature type="compositionally biased region" description="Basic and acidic residues" evidence="1">
    <location>
        <begin position="684"/>
        <end position="703"/>
    </location>
</feature>
<evidence type="ECO:0000313" key="4">
    <source>
        <dbReference type="EMBL" id="QQB46937.1"/>
    </source>
</evidence>
<evidence type="ECO:0000256" key="3">
    <source>
        <dbReference type="SAM" id="SignalP"/>
    </source>
</evidence>
<evidence type="ECO:0000256" key="2">
    <source>
        <dbReference type="SAM" id="Phobius"/>
    </source>
</evidence>
<dbReference type="GO" id="GO:0008237">
    <property type="term" value="F:metallopeptidase activity"/>
    <property type="evidence" value="ECO:0007669"/>
    <property type="project" value="InterPro"/>
</dbReference>
<reference evidence="4 5" key="1">
    <citation type="submission" date="2020-12" db="EMBL/GenBank/DDBJ databases">
        <title>FDA dAtabase for Regulatory Grade micrObial Sequences (FDA-ARGOS): Supporting development and validation of Infectious Disease Dx tests.</title>
        <authorList>
            <person name="Sproer C."/>
            <person name="Gronow S."/>
            <person name="Severitt S."/>
            <person name="Schroder I."/>
            <person name="Tallon L."/>
            <person name="Sadzewicz L."/>
            <person name="Zhao X."/>
            <person name="Boylan J."/>
            <person name="Ott S."/>
            <person name="Bowen H."/>
            <person name="Vavikolanu K."/>
            <person name="Mehta A."/>
            <person name="Aluvathingal J."/>
            <person name="Nadendla S."/>
            <person name="Lowell S."/>
            <person name="Myers T."/>
            <person name="Yan Y."/>
            <person name="Sichtig H."/>
        </authorList>
    </citation>
    <scope>NUCLEOTIDE SEQUENCE [LARGE SCALE GENOMIC DNA]</scope>
    <source>
        <strain evidence="4 5">FDAARGOS_1053</strain>
    </source>
</reference>
<feature type="region of interest" description="Disordered" evidence="1">
    <location>
        <begin position="684"/>
        <end position="764"/>
    </location>
</feature>
<feature type="compositionally biased region" description="Polar residues" evidence="1">
    <location>
        <begin position="734"/>
        <end position="746"/>
    </location>
</feature>
<feature type="signal peptide" evidence="3">
    <location>
        <begin position="1"/>
        <end position="28"/>
    </location>
</feature>
<keyword evidence="2" id="KW-1133">Transmembrane helix</keyword>
<accession>A0A7T4JVI8</accession>
<organism evidence="4 5">
    <name type="scientific">Corynebacterium glucuronolyticum</name>
    <dbReference type="NCBI Taxonomy" id="39791"/>
    <lineage>
        <taxon>Bacteria</taxon>
        <taxon>Bacillati</taxon>
        <taxon>Actinomycetota</taxon>
        <taxon>Actinomycetes</taxon>
        <taxon>Mycobacteriales</taxon>
        <taxon>Corynebacteriaceae</taxon>
        <taxon>Corynebacterium</taxon>
    </lineage>
</organism>
<feature type="chain" id="PRO_5034543974" evidence="3">
    <location>
        <begin position="29"/>
        <end position="795"/>
    </location>
</feature>
<dbReference type="InterPro" id="IPR024079">
    <property type="entry name" value="MetalloPept_cat_dom_sf"/>
</dbReference>
<dbReference type="RefSeq" id="WP_084036281.1">
    <property type="nucleotide sequence ID" value="NZ_CP066007.1"/>
</dbReference>
<keyword evidence="2" id="KW-0812">Transmembrane</keyword>
<evidence type="ECO:0000256" key="1">
    <source>
        <dbReference type="SAM" id="MobiDB-lite"/>
    </source>
</evidence>
<dbReference type="AlphaFoldDB" id="A0A7T4JVI8"/>
<dbReference type="PROSITE" id="PS51257">
    <property type="entry name" value="PROKAR_LIPOPROTEIN"/>
    <property type="match status" value="1"/>
</dbReference>
<gene>
    <name evidence="4" type="ORF">I6I10_03175</name>
</gene>
<sequence>MKIAKKLTAVATALSLAVACAVPSGAGAVDFRQNSDPERSSFSYTKDGTVAGDVSIQSLPMIRVDGQEVKLENFSVPAGENPLVNVYEDKNVKVEDTRAFDDDVYTHTVTVTNTADTAKQMQTDIYTGIGYGNNSGDAYYTPDGVDFSGGEYAPRVSFSATGEDVLADVFNWKNQRNIVLRKDPYVISPGLDYYDLARSLQFLRLDPGQSMTMTVKLTFTIPPSALDSDGDGLPDDWETMGVPLENGQTLPLQAWGADPHKKDIFLQLNWMKSEMETQGCLDAFGRPRADVDKVTDYSYCTGLDSRSHAPTMKALEDLVKLFDDHGINLHIDAGDMVLGMPREAGGFGGPRMDYEKYYFGTYDGGGDHGKLKDQLKLVEGARQSVFRLGTLVDYLWGEPTGTPVRISGLGQMPGTSFAVGNFEGMNSDHVRNTILHEMGHTLGFGHAGRYYPDNPLNGKNYVPNHVSVMNYLYQWSFFDYMDHLATNSDPVSTVPYTCPLNGCFTGAYTVEPEWGHLTIGNYPIGTVTDSMFLPTPPVRPTPPPAPEKPHTEATMHDLEVVSAEANKGVGAIDIVTSELVKARNDNFIEVQVRNKGADLHQFSVLLEYGDHVQKEPVYPVGAVETDAEDANASVKKFRIDPSELSGDGLAVTAHLVNQSGEVVQTANATLPVLDLTRKDLEKAVKEAPAEKKKDAKRLLRNEETVDTAVRPVEKSKSEEPTTSTAPTSTEPTRITASPQRTRPSTVPTYEKPTPEPTPEPTDEGLSTEAIIGIVFGVIGIGTLAAAIAAFLQGAL</sequence>
<dbReference type="Gene3D" id="3.40.390.10">
    <property type="entry name" value="Collagenase (Catalytic Domain)"/>
    <property type="match status" value="1"/>
</dbReference>
<name>A0A7T4JVI8_9CORY</name>
<keyword evidence="2" id="KW-0472">Membrane</keyword>
<feature type="compositionally biased region" description="Low complexity" evidence="1">
    <location>
        <begin position="720"/>
        <end position="732"/>
    </location>
</feature>